<dbReference type="Proteomes" id="UP000251891">
    <property type="component" value="Unassembled WGS sequence"/>
</dbReference>
<comment type="subcellular location">
    <subcellularLocation>
        <location evidence="2">Cytoplasm</location>
    </subcellularLocation>
</comment>
<keyword evidence="1 2" id="KW-0143">Chaperone</keyword>
<evidence type="ECO:0000313" key="5">
    <source>
        <dbReference type="Proteomes" id="UP000251891"/>
    </source>
</evidence>
<organism evidence="4 5">
    <name type="scientific">Actinomadura craniellae</name>
    <dbReference type="NCBI Taxonomy" id="2231787"/>
    <lineage>
        <taxon>Bacteria</taxon>
        <taxon>Bacillati</taxon>
        <taxon>Actinomycetota</taxon>
        <taxon>Actinomycetes</taxon>
        <taxon>Streptosporangiales</taxon>
        <taxon>Thermomonosporaceae</taxon>
        <taxon>Actinomadura</taxon>
    </lineage>
</organism>
<name>A0A365GZ31_9ACTN</name>
<accession>A0A365GZ31</accession>
<reference evidence="4 5" key="1">
    <citation type="submission" date="2018-06" db="EMBL/GenBank/DDBJ databases">
        <title>Actinomadura craniellae sp. nov. isolated from marine sponge Craniella sp.</title>
        <authorList>
            <person name="Li L."/>
            <person name="Xu Q.H."/>
            <person name="Lin H.W."/>
            <person name="Lu Y.H."/>
        </authorList>
    </citation>
    <scope>NUCLEOTIDE SEQUENCE [LARGE SCALE GENOMIC DNA]</scope>
    <source>
        <strain evidence="4 5">LHW63021</strain>
    </source>
</reference>
<dbReference type="GO" id="GO:0005737">
    <property type="term" value="C:cytoplasm"/>
    <property type="evidence" value="ECO:0007669"/>
    <property type="project" value="UniProtKB-SubCell"/>
</dbReference>
<comment type="function">
    <text evidence="2">Required for maturation of urease via the functional incorporation of the urease nickel metallocenter.</text>
</comment>
<dbReference type="GO" id="GO:0016151">
    <property type="term" value="F:nickel cation binding"/>
    <property type="evidence" value="ECO:0007669"/>
    <property type="project" value="UniProtKB-UniRule"/>
</dbReference>
<dbReference type="Pfam" id="PF01774">
    <property type="entry name" value="UreD"/>
    <property type="match status" value="1"/>
</dbReference>
<dbReference type="HAMAP" id="MF_01384">
    <property type="entry name" value="UreD"/>
    <property type="match status" value="1"/>
</dbReference>
<keyword evidence="2" id="KW-0963">Cytoplasm</keyword>
<evidence type="ECO:0000256" key="2">
    <source>
        <dbReference type="HAMAP-Rule" id="MF_01384"/>
    </source>
</evidence>
<evidence type="ECO:0000256" key="1">
    <source>
        <dbReference type="ARBA" id="ARBA00023186"/>
    </source>
</evidence>
<proteinExistence type="inferred from homology"/>
<sequence length="246" mass="24738">MSPPAAGGTGYRARAAVTAERDATGRTRLTGLRSDGPLALRETPEGVYLVGAAAGPLGGDDLALDLTVGAGARLAVRSAAAMIALPGRGGGSRFAVRAAVGADGRLDFAPEPTVAAAGCDHRSVAEISLARGAVLRWREELVLGRHGEVAGRHVARLDVTVEDRPLLRHELRLDDPAIHGGRAVLGGATAVGGVLLAGPGLHTEPFAGAGLAVLPLAGPGVLVTALAATADELRRKLSYGESLASG</sequence>
<evidence type="ECO:0000313" key="4">
    <source>
        <dbReference type="EMBL" id="RAY12090.1"/>
    </source>
</evidence>
<gene>
    <name evidence="2" type="primary">ureD</name>
    <name evidence="4" type="ORF">DPM19_27530</name>
</gene>
<dbReference type="OrthoDB" id="8677206at2"/>
<evidence type="ECO:0000256" key="3">
    <source>
        <dbReference type="SAM" id="MobiDB-lite"/>
    </source>
</evidence>
<comment type="caution">
    <text evidence="4">The sequence shown here is derived from an EMBL/GenBank/DDBJ whole genome shotgun (WGS) entry which is preliminary data.</text>
</comment>
<protein>
    <recommendedName>
        <fullName evidence="2">Urease accessory protein UreD</fullName>
    </recommendedName>
</protein>
<keyword evidence="5" id="KW-1185">Reference proteome</keyword>
<comment type="similarity">
    <text evidence="2">Belongs to the UreD family.</text>
</comment>
<dbReference type="RefSeq" id="WP_111870957.1">
    <property type="nucleotide sequence ID" value="NZ_QLYX01000015.1"/>
</dbReference>
<keyword evidence="2" id="KW-0996">Nickel insertion</keyword>
<dbReference type="EMBL" id="QLYX01000015">
    <property type="protein sequence ID" value="RAY12090.1"/>
    <property type="molecule type" value="Genomic_DNA"/>
</dbReference>
<feature type="region of interest" description="Disordered" evidence="3">
    <location>
        <begin position="1"/>
        <end position="22"/>
    </location>
</feature>
<comment type="subunit">
    <text evidence="2">UreD, UreF and UreG form a complex that acts as a GTP-hydrolysis-dependent molecular chaperone, activating the urease apoprotein by helping to assemble the nickel containing metallocenter of UreC. The UreE protein probably delivers the nickel.</text>
</comment>
<dbReference type="InterPro" id="IPR002669">
    <property type="entry name" value="UreD"/>
</dbReference>
<dbReference type="AlphaFoldDB" id="A0A365GZ31"/>